<dbReference type="InterPro" id="IPR000700">
    <property type="entry name" value="PAS-assoc_C"/>
</dbReference>
<dbReference type="GO" id="GO:0000155">
    <property type="term" value="F:phosphorelay sensor kinase activity"/>
    <property type="evidence" value="ECO:0007669"/>
    <property type="project" value="TreeGrafter"/>
</dbReference>
<dbReference type="PRINTS" id="PR00344">
    <property type="entry name" value="BCTRLSENSOR"/>
</dbReference>
<accession>A0A3S0ILL6</accession>
<evidence type="ECO:0000256" key="2">
    <source>
        <dbReference type="ARBA" id="ARBA00012438"/>
    </source>
</evidence>
<evidence type="ECO:0000256" key="3">
    <source>
        <dbReference type="ARBA" id="ARBA00022553"/>
    </source>
</evidence>
<dbReference type="InterPro" id="IPR036890">
    <property type="entry name" value="HATPase_C_sf"/>
</dbReference>
<dbReference type="SMART" id="SM00091">
    <property type="entry name" value="PAS"/>
    <property type="match status" value="1"/>
</dbReference>
<feature type="domain" description="PAS" evidence="7">
    <location>
        <begin position="62"/>
        <end position="135"/>
    </location>
</feature>
<evidence type="ECO:0000256" key="4">
    <source>
        <dbReference type="ARBA" id="ARBA00022679"/>
    </source>
</evidence>
<gene>
    <name evidence="9" type="ORF">EJV47_17830</name>
</gene>
<name>A0A3S0ILL6_9BACT</name>
<dbReference type="SMART" id="SM00387">
    <property type="entry name" value="HATPase_c"/>
    <property type="match status" value="1"/>
</dbReference>
<dbReference type="EC" id="2.7.13.3" evidence="2"/>
<dbReference type="Gene3D" id="3.30.565.10">
    <property type="entry name" value="Histidine kinase-like ATPase, C-terminal domain"/>
    <property type="match status" value="1"/>
</dbReference>
<feature type="domain" description="Histidine kinase" evidence="6">
    <location>
        <begin position="197"/>
        <end position="416"/>
    </location>
</feature>
<dbReference type="SUPFAM" id="SSF55785">
    <property type="entry name" value="PYP-like sensor domain (PAS domain)"/>
    <property type="match status" value="1"/>
</dbReference>
<dbReference type="InterPro" id="IPR000014">
    <property type="entry name" value="PAS"/>
</dbReference>
<dbReference type="Gene3D" id="3.30.450.20">
    <property type="entry name" value="PAS domain"/>
    <property type="match status" value="1"/>
</dbReference>
<dbReference type="OrthoDB" id="9757990at2"/>
<dbReference type="PANTHER" id="PTHR43547:SF2">
    <property type="entry name" value="HYBRID SIGNAL TRANSDUCTION HISTIDINE KINASE C"/>
    <property type="match status" value="1"/>
</dbReference>
<evidence type="ECO:0000259" key="6">
    <source>
        <dbReference type="PROSITE" id="PS50109"/>
    </source>
</evidence>
<comment type="caution">
    <text evidence="9">The sequence shown here is derived from an EMBL/GenBank/DDBJ whole genome shotgun (WGS) entry which is preliminary data.</text>
</comment>
<dbReference type="Proteomes" id="UP000282184">
    <property type="component" value="Unassembled WGS sequence"/>
</dbReference>
<dbReference type="EMBL" id="RXOF01000011">
    <property type="protein sequence ID" value="RTQ47781.1"/>
    <property type="molecule type" value="Genomic_DNA"/>
</dbReference>
<evidence type="ECO:0000313" key="10">
    <source>
        <dbReference type="Proteomes" id="UP000282184"/>
    </source>
</evidence>
<dbReference type="Pfam" id="PF08447">
    <property type="entry name" value="PAS_3"/>
    <property type="match status" value="1"/>
</dbReference>
<dbReference type="CDD" id="cd00130">
    <property type="entry name" value="PAS"/>
    <property type="match status" value="1"/>
</dbReference>
<dbReference type="PROSITE" id="PS50112">
    <property type="entry name" value="PAS"/>
    <property type="match status" value="1"/>
</dbReference>
<evidence type="ECO:0000313" key="9">
    <source>
        <dbReference type="EMBL" id="RTQ47781.1"/>
    </source>
</evidence>
<protein>
    <recommendedName>
        <fullName evidence="2">histidine kinase</fullName>
        <ecNumber evidence="2">2.7.13.3</ecNumber>
    </recommendedName>
</protein>
<feature type="domain" description="PAC" evidence="8">
    <location>
        <begin position="140"/>
        <end position="191"/>
    </location>
</feature>
<reference evidence="9 10" key="1">
    <citation type="submission" date="2018-12" db="EMBL/GenBank/DDBJ databases">
        <title>Hymenobacter gummosus sp. nov., isolated from a spring.</title>
        <authorList>
            <person name="Nie L."/>
        </authorList>
    </citation>
    <scope>NUCLEOTIDE SEQUENCE [LARGE SCALE GENOMIC DNA]</scope>
    <source>
        <strain evidence="9 10">KCTC 52166</strain>
    </source>
</reference>
<dbReference type="InterPro" id="IPR013655">
    <property type="entry name" value="PAS_fold_3"/>
</dbReference>
<organism evidence="9 10">
    <name type="scientific">Hymenobacter gummosus</name>
    <dbReference type="NCBI Taxonomy" id="1776032"/>
    <lineage>
        <taxon>Bacteria</taxon>
        <taxon>Pseudomonadati</taxon>
        <taxon>Bacteroidota</taxon>
        <taxon>Cytophagia</taxon>
        <taxon>Cytophagales</taxon>
        <taxon>Hymenobacteraceae</taxon>
        <taxon>Hymenobacter</taxon>
    </lineage>
</organism>
<dbReference type="Pfam" id="PF02518">
    <property type="entry name" value="HATPase_c"/>
    <property type="match status" value="1"/>
</dbReference>
<evidence type="ECO:0000256" key="1">
    <source>
        <dbReference type="ARBA" id="ARBA00000085"/>
    </source>
</evidence>
<dbReference type="FunFam" id="3.30.565.10:FF:000006">
    <property type="entry name" value="Sensor histidine kinase WalK"/>
    <property type="match status" value="1"/>
</dbReference>
<evidence type="ECO:0000259" key="7">
    <source>
        <dbReference type="PROSITE" id="PS50112"/>
    </source>
</evidence>
<evidence type="ECO:0000256" key="5">
    <source>
        <dbReference type="ARBA" id="ARBA00022777"/>
    </source>
</evidence>
<dbReference type="InterPro" id="IPR035965">
    <property type="entry name" value="PAS-like_dom_sf"/>
</dbReference>
<keyword evidence="3" id="KW-0597">Phosphoprotein</keyword>
<dbReference type="SUPFAM" id="SSF55874">
    <property type="entry name" value="ATPase domain of HSP90 chaperone/DNA topoisomerase II/histidine kinase"/>
    <property type="match status" value="1"/>
</dbReference>
<comment type="catalytic activity">
    <reaction evidence="1">
        <text>ATP + protein L-histidine = ADP + protein N-phospho-L-histidine.</text>
        <dbReference type="EC" id="2.7.13.3"/>
    </reaction>
</comment>
<proteinExistence type="predicted"/>
<dbReference type="PROSITE" id="PS50109">
    <property type="entry name" value="HIS_KIN"/>
    <property type="match status" value="1"/>
</dbReference>
<dbReference type="PANTHER" id="PTHR43547">
    <property type="entry name" value="TWO-COMPONENT HISTIDINE KINASE"/>
    <property type="match status" value="1"/>
</dbReference>
<evidence type="ECO:0000259" key="8">
    <source>
        <dbReference type="PROSITE" id="PS50113"/>
    </source>
</evidence>
<keyword evidence="10" id="KW-1185">Reference proteome</keyword>
<keyword evidence="5" id="KW-0418">Kinase</keyword>
<keyword evidence="4" id="KW-0808">Transferase</keyword>
<sequence length="423" mass="47657">MGGSGEKSQPGGRHRTSKSEWRRFAGCQSCANCPAAPSCGNETRPAGVHCVTTPCPVTMPDLAALFRPLIEHSHTVYFSYAVELRRLTYVSPAYEQLLGDAPVHAARDLRRWLARIHPDDRDLLREQVALVLQERQPLAQDVELRLRRPDGRRQWLCLTVGRSHDEQDGPLLTGSVRDITPIKEYMRNAKKNATLEILSHDLSGPLLIVQQLAEHVAEQSESYGNATLNELVRLMRTTCQESVTLIRDFVNQEFLESSNVELNLQRVDLAAKLRVVLNQYQHAQRLLHKRIGFETNAEPVYVYIDDNKFQQVINNLISNALKFTPDGGSIDVRLEKGADRVRLLVQDTGIGIPAKLQPLLFEKFTKARRTGLRGERPIGLGMSVIQTLVTLHEGRIWFESEEGRGSTFYIELPLLPEDVAPHA</sequence>
<dbReference type="PROSITE" id="PS50113">
    <property type="entry name" value="PAC"/>
    <property type="match status" value="1"/>
</dbReference>
<dbReference type="InterPro" id="IPR004358">
    <property type="entry name" value="Sig_transdc_His_kin-like_C"/>
</dbReference>
<dbReference type="NCBIfam" id="TIGR00229">
    <property type="entry name" value="sensory_box"/>
    <property type="match status" value="1"/>
</dbReference>
<dbReference type="InterPro" id="IPR005467">
    <property type="entry name" value="His_kinase_dom"/>
</dbReference>
<dbReference type="InterPro" id="IPR003594">
    <property type="entry name" value="HATPase_dom"/>
</dbReference>
<dbReference type="AlphaFoldDB" id="A0A3S0ILL6"/>